<feature type="region of interest" description="Disordered" evidence="1">
    <location>
        <begin position="1"/>
        <end position="31"/>
    </location>
</feature>
<dbReference type="AlphaFoldDB" id="G6B0A4"/>
<dbReference type="Proteomes" id="UP000004407">
    <property type="component" value="Unassembled WGS sequence"/>
</dbReference>
<evidence type="ECO:0000256" key="1">
    <source>
        <dbReference type="SAM" id="MobiDB-lite"/>
    </source>
</evidence>
<dbReference type="HOGENOM" id="CLU_2975569_0_0_10"/>
<proteinExistence type="predicted"/>
<evidence type="ECO:0000313" key="2">
    <source>
        <dbReference type="EMBL" id="EHJ37778.1"/>
    </source>
</evidence>
<accession>G6B0A4</accession>
<name>G6B0A4_9BACT</name>
<feature type="compositionally biased region" description="Polar residues" evidence="1">
    <location>
        <begin position="18"/>
        <end position="31"/>
    </location>
</feature>
<protein>
    <submittedName>
        <fullName evidence="2">Uncharacterized protein</fullName>
    </submittedName>
</protein>
<comment type="caution">
    <text evidence="2">The sequence shown here is derived from an EMBL/GenBank/DDBJ whole genome shotgun (WGS) entry which is preliminary data.</text>
</comment>
<gene>
    <name evidence="2" type="ORF">HMPREF0673_02322</name>
</gene>
<sequence>MASLPYPRSHPKGVQRSPLHQPSNLVLGSQPGNPVSGTYCWVDSILKTDLSVCSFANR</sequence>
<organism evidence="2 3">
    <name type="scientific">Leyella stercorea DSM 18206</name>
    <dbReference type="NCBI Taxonomy" id="1002367"/>
    <lineage>
        <taxon>Bacteria</taxon>
        <taxon>Pseudomonadati</taxon>
        <taxon>Bacteroidota</taxon>
        <taxon>Bacteroidia</taxon>
        <taxon>Bacteroidales</taxon>
        <taxon>Prevotellaceae</taxon>
        <taxon>Leyella</taxon>
    </lineage>
</organism>
<dbReference type="EMBL" id="AFZZ01000198">
    <property type="protein sequence ID" value="EHJ37778.1"/>
    <property type="molecule type" value="Genomic_DNA"/>
</dbReference>
<reference evidence="2 3" key="1">
    <citation type="submission" date="2011-08" db="EMBL/GenBank/DDBJ databases">
        <authorList>
            <person name="Weinstock G."/>
            <person name="Sodergren E."/>
            <person name="Clifton S."/>
            <person name="Fulton L."/>
            <person name="Fulton B."/>
            <person name="Courtney L."/>
            <person name="Fronick C."/>
            <person name="Harrison M."/>
            <person name="Strong C."/>
            <person name="Farmer C."/>
            <person name="Delahaunty K."/>
            <person name="Markovic C."/>
            <person name="Hall O."/>
            <person name="Minx P."/>
            <person name="Tomlinson C."/>
            <person name="Mitreva M."/>
            <person name="Hou S."/>
            <person name="Chen J."/>
            <person name="Wollam A."/>
            <person name="Pepin K.H."/>
            <person name="Johnson M."/>
            <person name="Bhonagiri V."/>
            <person name="Zhang X."/>
            <person name="Suruliraj S."/>
            <person name="Warren W."/>
            <person name="Chinwalla A."/>
            <person name="Mardis E.R."/>
            <person name="Wilson R.K."/>
        </authorList>
    </citation>
    <scope>NUCLEOTIDE SEQUENCE [LARGE SCALE GENOMIC DNA]</scope>
    <source>
        <strain evidence="2 3">DSM 18206</strain>
    </source>
</reference>
<evidence type="ECO:0000313" key="3">
    <source>
        <dbReference type="Proteomes" id="UP000004407"/>
    </source>
</evidence>